<comment type="caution">
    <text evidence="2">The sequence shown here is derived from an EMBL/GenBank/DDBJ whole genome shotgun (WGS) entry which is preliminary data.</text>
</comment>
<dbReference type="InterPro" id="IPR008969">
    <property type="entry name" value="CarboxyPept-like_regulatory"/>
</dbReference>
<evidence type="ECO:0000313" key="2">
    <source>
        <dbReference type="EMBL" id="GGI50567.1"/>
    </source>
</evidence>
<evidence type="ECO:0008006" key="4">
    <source>
        <dbReference type="Google" id="ProtNLM"/>
    </source>
</evidence>
<reference evidence="2" key="1">
    <citation type="journal article" date="2014" name="Int. J. Syst. Evol. Microbiol.">
        <title>Complete genome sequence of Corynebacterium casei LMG S-19264T (=DSM 44701T), isolated from a smear-ripened cheese.</title>
        <authorList>
            <consortium name="US DOE Joint Genome Institute (JGI-PGF)"/>
            <person name="Walter F."/>
            <person name="Albersmeier A."/>
            <person name="Kalinowski J."/>
            <person name="Ruckert C."/>
        </authorList>
    </citation>
    <scope>NUCLEOTIDE SEQUENCE</scope>
    <source>
        <strain evidence="2">CCM 8711</strain>
    </source>
</reference>
<feature type="chain" id="PRO_5037134113" description="Carboxypeptidase-like regulatory domain-containing protein" evidence="1">
    <location>
        <begin position="20"/>
        <end position="408"/>
    </location>
</feature>
<protein>
    <recommendedName>
        <fullName evidence="4">Carboxypeptidase-like regulatory domain-containing protein</fullName>
    </recommendedName>
</protein>
<gene>
    <name evidence="2" type="ORF">GCM10011425_17790</name>
</gene>
<proteinExistence type="predicted"/>
<evidence type="ECO:0000313" key="3">
    <source>
        <dbReference type="Proteomes" id="UP000662074"/>
    </source>
</evidence>
<keyword evidence="3" id="KW-1185">Reference proteome</keyword>
<dbReference type="Gene3D" id="2.60.40.1120">
    <property type="entry name" value="Carboxypeptidase-like, regulatory domain"/>
    <property type="match status" value="1"/>
</dbReference>
<dbReference type="AlphaFoldDB" id="A0A917J9T7"/>
<dbReference type="EMBL" id="BMDO01000004">
    <property type="protein sequence ID" value="GGI50567.1"/>
    <property type="molecule type" value="Genomic_DNA"/>
</dbReference>
<sequence length="408" mass="47351">MRIYLVFLLTFFFAGVASAQTTGTITGKVINADSKLPVPKVSVFLSNATYGTVTAEDGTFTLRGVKAGQYDLVMTAVGFEDYNQQVLVGSQVITINATLKTQVMQLRDVVVMTNADWKRNYAMFLTEFFGTSAYARQCKITNPHELTLIYRKSKKTLEAYSYDFVNIENKALGYRIRFLLKSFKSDKLNNIISWQGRILYEEMPGSASQKKKWEERRQDIYYGSNLHFYRSLANGKFDQDGFVMRILARKPNLHRPDEELIQRKLDKFQSVNRDSMNYWLDKYNMSKYDETLYRLPLRPEQVVQKTDRPGLYALAFPEYLYVTYTKKRELQDFKDVYRPLDMENWETSIITLYKPYVLFDANGAVVSAQSTLYEGTWSKNKIAELLPVDYVPSADYTPPYLRQSAMRP</sequence>
<organism evidence="2 3">
    <name type="scientific">Mucilaginibacter galii</name>
    <dbReference type="NCBI Taxonomy" id="2005073"/>
    <lineage>
        <taxon>Bacteria</taxon>
        <taxon>Pseudomonadati</taxon>
        <taxon>Bacteroidota</taxon>
        <taxon>Sphingobacteriia</taxon>
        <taxon>Sphingobacteriales</taxon>
        <taxon>Sphingobacteriaceae</taxon>
        <taxon>Mucilaginibacter</taxon>
    </lineage>
</organism>
<keyword evidence="1" id="KW-0732">Signal</keyword>
<dbReference type="RefSeq" id="WP_188415838.1">
    <property type="nucleotide sequence ID" value="NZ_BMDO01000004.1"/>
</dbReference>
<name>A0A917J9T7_9SPHI</name>
<evidence type="ECO:0000256" key="1">
    <source>
        <dbReference type="SAM" id="SignalP"/>
    </source>
</evidence>
<reference evidence="2" key="2">
    <citation type="submission" date="2020-09" db="EMBL/GenBank/DDBJ databases">
        <authorList>
            <person name="Sun Q."/>
            <person name="Sedlacek I."/>
        </authorList>
    </citation>
    <scope>NUCLEOTIDE SEQUENCE</scope>
    <source>
        <strain evidence="2">CCM 8711</strain>
    </source>
</reference>
<accession>A0A917J9T7</accession>
<dbReference type="SUPFAM" id="SSF49464">
    <property type="entry name" value="Carboxypeptidase regulatory domain-like"/>
    <property type="match status" value="1"/>
</dbReference>
<dbReference type="Proteomes" id="UP000662074">
    <property type="component" value="Unassembled WGS sequence"/>
</dbReference>
<feature type="signal peptide" evidence="1">
    <location>
        <begin position="1"/>
        <end position="19"/>
    </location>
</feature>
<dbReference type="Pfam" id="PF13715">
    <property type="entry name" value="CarbopepD_reg_2"/>
    <property type="match status" value="1"/>
</dbReference>